<evidence type="ECO:0000256" key="7">
    <source>
        <dbReference type="ARBA" id="ARBA00023212"/>
    </source>
</evidence>
<name>A0A340WYJ6_LIPVE</name>
<comment type="subcellular location">
    <subcellularLocation>
        <location evidence="1">Cytoplasm</location>
        <location evidence="1">Cytoskeleton</location>
    </subcellularLocation>
</comment>
<dbReference type="OrthoDB" id="1662883at2759"/>
<gene>
    <name evidence="11" type="primary">LOC103079668</name>
</gene>
<accession>A0A340WYJ6</accession>
<dbReference type="STRING" id="118797.A0A340WYJ6"/>
<dbReference type="SUPFAM" id="SSF52490">
    <property type="entry name" value="Tubulin nucleotide-binding domain-like"/>
    <property type="match status" value="1"/>
</dbReference>
<protein>
    <submittedName>
        <fullName evidence="11">Tubulin beta-2A chain-like</fullName>
    </submittedName>
</protein>
<dbReference type="InterPro" id="IPR000217">
    <property type="entry name" value="Tubulin"/>
</dbReference>
<evidence type="ECO:0000313" key="11">
    <source>
        <dbReference type="RefSeq" id="XP_007452169.1"/>
    </source>
</evidence>
<dbReference type="Proteomes" id="UP000265300">
    <property type="component" value="Unplaced"/>
</dbReference>
<evidence type="ECO:0000256" key="1">
    <source>
        <dbReference type="ARBA" id="ARBA00004245"/>
    </source>
</evidence>
<dbReference type="KEGG" id="lve:103079668"/>
<dbReference type="PANTHER" id="PTHR36527">
    <property type="entry name" value="OS01G0282866 PROTEIN"/>
    <property type="match status" value="1"/>
</dbReference>
<keyword evidence="6" id="KW-0342">GTP-binding</keyword>
<dbReference type="GO" id="GO:0005874">
    <property type="term" value="C:microtubule"/>
    <property type="evidence" value="ECO:0007669"/>
    <property type="project" value="UniProtKB-KW"/>
</dbReference>
<evidence type="ECO:0000256" key="6">
    <source>
        <dbReference type="ARBA" id="ARBA00023134"/>
    </source>
</evidence>
<dbReference type="GeneID" id="103079668"/>
<comment type="similarity">
    <text evidence="2">Belongs to the tubulin family.</text>
</comment>
<dbReference type="AlphaFoldDB" id="A0A340WYJ6"/>
<sequence length="168" mass="18416">MSKLGASGNLGDYPVAVESTAHLQAHTLGSQLGAQFWEVISDEHGIDPTGSYHGDSDLQLERINVYYNEAAGNKYVPRAILVDLEPGTMDSVRSGPFGQIFRPDNFVFEPGPGPPSNETSFPYDLSTMGRAAGRVTWSLQPQKEAGQLHLSRQNEAAARKLTRSEQRW</sequence>
<keyword evidence="5" id="KW-0547">Nucleotide-binding</keyword>
<keyword evidence="3" id="KW-0963">Cytoplasm</keyword>
<evidence type="ECO:0000256" key="3">
    <source>
        <dbReference type="ARBA" id="ARBA00022490"/>
    </source>
</evidence>
<dbReference type="GO" id="GO:0005200">
    <property type="term" value="F:structural constituent of cytoskeleton"/>
    <property type="evidence" value="ECO:0007669"/>
    <property type="project" value="InterPro"/>
</dbReference>
<keyword evidence="7" id="KW-0206">Cytoskeleton</keyword>
<feature type="region of interest" description="Disordered" evidence="8">
    <location>
        <begin position="143"/>
        <end position="168"/>
    </location>
</feature>
<organism evidence="10 11">
    <name type="scientific">Lipotes vexillifer</name>
    <name type="common">Yangtze river dolphin</name>
    <dbReference type="NCBI Taxonomy" id="118797"/>
    <lineage>
        <taxon>Eukaryota</taxon>
        <taxon>Metazoa</taxon>
        <taxon>Chordata</taxon>
        <taxon>Craniata</taxon>
        <taxon>Vertebrata</taxon>
        <taxon>Euteleostomi</taxon>
        <taxon>Mammalia</taxon>
        <taxon>Eutheria</taxon>
        <taxon>Laurasiatheria</taxon>
        <taxon>Artiodactyla</taxon>
        <taxon>Whippomorpha</taxon>
        <taxon>Cetacea</taxon>
        <taxon>Odontoceti</taxon>
        <taxon>Lipotidae</taxon>
        <taxon>Lipotes</taxon>
    </lineage>
</organism>
<dbReference type="GO" id="GO:0003924">
    <property type="term" value="F:GTPase activity"/>
    <property type="evidence" value="ECO:0007669"/>
    <property type="project" value="InterPro"/>
</dbReference>
<dbReference type="InterPro" id="IPR003008">
    <property type="entry name" value="Tubulin_FtsZ_GTPase"/>
</dbReference>
<dbReference type="InParanoid" id="A0A340WYJ6"/>
<dbReference type="PRINTS" id="PR01161">
    <property type="entry name" value="TUBULIN"/>
</dbReference>
<evidence type="ECO:0000256" key="5">
    <source>
        <dbReference type="ARBA" id="ARBA00022741"/>
    </source>
</evidence>
<evidence type="ECO:0000313" key="10">
    <source>
        <dbReference type="Proteomes" id="UP000265300"/>
    </source>
</evidence>
<dbReference type="InterPro" id="IPR002453">
    <property type="entry name" value="Beta_tubulin"/>
</dbReference>
<evidence type="ECO:0000256" key="2">
    <source>
        <dbReference type="ARBA" id="ARBA00009636"/>
    </source>
</evidence>
<keyword evidence="4" id="KW-0493">Microtubule</keyword>
<dbReference type="Pfam" id="PF00091">
    <property type="entry name" value="Tubulin"/>
    <property type="match status" value="1"/>
</dbReference>
<dbReference type="RefSeq" id="XP_007452169.1">
    <property type="nucleotide sequence ID" value="XM_007452107.1"/>
</dbReference>
<dbReference type="GO" id="GO:0005525">
    <property type="term" value="F:GTP binding"/>
    <property type="evidence" value="ECO:0007669"/>
    <property type="project" value="UniProtKB-KW"/>
</dbReference>
<feature type="domain" description="Tubulin/FtsZ GTPase" evidence="9">
    <location>
        <begin position="29"/>
        <end position="108"/>
    </location>
</feature>
<evidence type="ECO:0000259" key="9">
    <source>
        <dbReference type="Pfam" id="PF00091"/>
    </source>
</evidence>
<dbReference type="PRINTS" id="PR01163">
    <property type="entry name" value="BETATUBULIN"/>
</dbReference>
<evidence type="ECO:0000256" key="8">
    <source>
        <dbReference type="SAM" id="MobiDB-lite"/>
    </source>
</evidence>
<keyword evidence="10" id="KW-1185">Reference proteome</keyword>
<dbReference type="InterPro" id="IPR036525">
    <property type="entry name" value="Tubulin/FtsZ_GTPase_sf"/>
</dbReference>
<dbReference type="GO" id="GO:0007017">
    <property type="term" value="P:microtubule-based process"/>
    <property type="evidence" value="ECO:0007669"/>
    <property type="project" value="InterPro"/>
</dbReference>
<proteinExistence type="inferred from homology"/>
<dbReference type="Gene3D" id="3.40.50.1440">
    <property type="entry name" value="Tubulin/FtsZ, GTPase domain"/>
    <property type="match status" value="1"/>
</dbReference>
<evidence type="ECO:0000256" key="4">
    <source>
        <dbReference type="ARBA" id="ARBA00022701"/>
    </source>
</evidence>
<dbReference type="PANTHER" id="PTHR36527:SF4">
    <property type="entry name" value="TUBULIN_FTSZ GTPASE DOMAIN-CONTAINING PROTEIN"/>
    <property type="match status" value="1"/>
</dbReference>
<reference evidence="11" key="1">
    <citation type="submission" date="2025-08" db="UniProtKB">
        <authorList>
            <consortium name="RefSeq"/>
        </authorList>
    </citation>
    <scope>IDENTIFICATION</scope>
</reference>